<dbReference type="InterPro" id="IPR007201">
    <property type="entry name" value="Mei2-like_Rrm_C"/>
</dbReference>
<dbReference type="Pfam" id="PF04059">
    <property type="entry name" value="RRM_2"/>
    <property type="match status" value="1"/>
</dbReference>
<sequence>MSHSYEACEVTLQTIPSNPTEAHTSSQLCILFYETEVCLAHIAALLQPLLGEIYCIDAGVSSTGGTVKIGMYDLRLIYDLQDHIFKRCTDTGLQVKAVRMAQDSSSHLRAVVPPEWVLKEYAGETDSDTRALLRAFSEHYGDVRSISRMVWPGDFETDDPKGIGSPLSALVRHRSEGSLTSSLRTFSHLDRYVIEFYDIRSAIRMRQALNQLDAVPSATAVLPNQQQPYSFSWAMQLYSQHGFRVVEPRDLEAVGNFGYRRRSPSCDEGRQSLEIDLQKVKLGIDNRTSVMVRNVPRNYTQPMLFTELLEAVGNAGYNLSMMDYIYMPYDMRQKESSTYVFINVKDAEMIETLYGVFEGRWWSQRSVKDQRPARISYAKCHGIQAILNSLSRGAAQQLPACYRPLVAIGHPILENPEAGSGSVWDDPAQDGWLLATPDGLSVAHHQTSHDGLMHKQTCRKMLRSSSTKQALLPTPFVLREGQGARHPPQLVQSLGDPRSGASSISDSDNTVTEQPPPPVRNWSPEEMNAANCGSRSQQLLVGECGDRLSPRRKGDHEEQCLSTATEMANHCLEDD</sequence>
<feature type="region of interest" description="Disordered" evidence="1">
    <location>
        <begin position="479"/>
        <end position="534"/>
    </location>
</feature>
<keyword evidence="4" id="KW-1185">Reference proteome</keyword>
<dbReference type="OrthoDB" id="440411at2759"/>
<reference evidence="3 4" key="1">
    <citation type="submission" date="2020-04" db="EMBL/GenBank/DDBJ databases">
        <title>Perkinsus chesapeaki whole genome sequence.</title>
        <authorList>
            <person name="Bogema D.R."/>
        </authorList>
    </citation>
    <scope>NUCLEOTIDE SEQUENCE [LARGE SCALE GENOMIC DNA]</scope>
    <source>
        <strain evidence="3">ATCC PRA-425</strain>
    </source>
</reference>
<dbReference type="AlphaFoldDB" id="A0A7J6MQ70"/>
<dbReference type="Proteomes" id="UP000591131">
    <property type="component" value="Unassembled WGS sequence"/>
</dbReference>
<proteinExistence type="predicted"/>
<accession>A0A7J6MQ70</accession>
<protein>
    <recommendedName>
        <fullName evidence="2">Mei2-like C-terminal RNA recognition motif domain-containing protein</fullName>
    </recommendedName>
</protein>
<dbReference type="GO" id="GO:0003676">
    <property type="term" value="F:nucleic acid binding"/>
    <property type="evidence" value="ECO:0007669"/>
    <property type="project" value="InterPro"/>
</dbReference>
<feature type="compositionally biased region" description="Polar residues" evidence="1">
    <location>
        <begin position="500"/>
        <end position="513"/>
    </location>
</feature>
<evidence type="ECO:0000256" key="1">
    <source>
        <dbReference type="SAM" id="MobiDB-lite"/>
    </source>
</evidence>
<comment type="caution">
    <text evidence="3">The sequence shown here is derived from an EMBL/GenBank/DDBJ whole genome shotgun (WGS) entry which is preliminary data.</text>
</comment>
<dbReference type="InterPro" id="IPR035979">
    <property type="entry name" value="RBD_domain_sf"/>
</dbReference>
<feature type="domain" description="Mei2-like C-terminal RNA recognition motif" evidence="2">
    <location>
        <begin position="287"/>
        <end position="388"/>
    </location>
</feature>
<name>A0A7J6MQ70_PERCH</name>
<organism evidence="3 4">
    <name type="scientific">Perkinsus chesapeaki</name>
    <name type="common">Clam parasite</name>
    <name type="synonym">Perkinsus andrewsi</name>
    <dbReference type="NCBI Taxonomy" id="330153"/>
    <lineage>
        <taxon>Eukaryota</taxon>
        <taxon>Sar</taxon>
        <taxon>Alveolata</taxon>
        <taxon>Perkinsozoa</taxon>
        <taxon>Perkinsea</taxon>
        <taxon>Perkinsida</taxon>
        <taxon>Perkinsidae</taxon>
        <taxon>Perkinsus</taxon>
    </lineage>
</organism>
<evidence type="ECO:0000313" key="4">
    <source>
        <dbReference type="Proteomes" id="UP000591131"/>
    </source>
</evidence>
<evidence type="ECO:0000313" key="3">
    <source>
        <dbReference type="EMBL" id="KAF4673467.1"/>
    </source>
</evidence>
<gene>
    <name evidence="3" type="ORF">FOL47_010519</name>
</gene>
<dbReference type="SUPFAM" id="SSF54928">
    <property type="entry name" value="RNA-binding domain, RBD"/>
    <property type="match status" value="1"/>
</dbReference>
<dbReference type="EMBL" id="JAAPAO010000082">
    <property type="protein sequence ID" value="KAF4673467.1"/>
    <property type="molecule type" value="Genomic_DNA"/>
</dbReference>
<evidence type="ECO:0000259" key="2">
    <source>
        <dbReference type="Pfam" id="PF04059"/>
    </source>
</evidence>